<name>A0A9P6FG95_9FUNG</name>
<accession>A0A9P6FG95</accession>
<feature type="region of interest" description="Disordered" evidence="1">
    <location>
        <begin position="64"/>
        <end position="123"/>
    </location>
</feature>
<sequence length="209" mass="23132">MNPHVPTNSEGTLMFKIPHKVNAEFSISRTLMNNYDLFSCATGQYQRHTTFEVARKLLDQDTNIVGASKPTPTSTFPRSNTNKESNNAFSAKDVKGQNGAGFRHQRKRYSKKRRKNMQVSSPMKGIESISPTAIATLIDPATLIASSTPTTLTPRESTQEVGPAHTRNGISSVINPNNGPYRSLDDDDIFRPPLITKLGGQWKGKSEKR</sequence>
<feature type="compositionally biased region" description="Polar residues" evidence="1">
    <location>
        <begin position="64"/>
        <end position="89"/>
    </location>
</feature>
<feature type="region of interest" description="Disordered" evidence="1">
    <location>
        <begin position="147"/>
        <end position="190"/>
    </location>
</feature>
<reference evidence="2" key="1">
    <citation type="journal article" date="2020" name="Fungal Divers.">
        <title>Resolving the Mortierellaceae phylogeny through synthesis of multi-gene phylogenetics and phylogenomics.</title>
        <authorList>
            <person name="Vandepol N."/>
            <person name="Liber J."/>
            <person name="Desiro A."/>
            <person name="Na H."/>
            <person name="Kennedy M."/>
            <person name="Barry K."/>
            <person name="Grigoriev I.V."/>
            <person name="Miller A.N."/>
            <person name="O'Donnell K."/>
            <person name="Stajich J.E."/>
            <person name="Bonito G."/>
        </authorList>
    </citation>
    <scope>NUCLEOTIDE SEQUENCE</scope>
    <source>
        <strain evidence="2">NRRL 2591</strain>
    </source>
</reference>
<dbReference type="AlphaFoldDB" id="A0A9P6FG95"/>
<keyword evidence="3" id="KW-1185">Reference proteome</keyword>
<evidence type="ECO:0000313" key="3">
    <source>
        <dbReference type="Proteomes" id="UP000723463"/>
    </source>
</evidence>
<proteinExistence type="predicted"/>
<dbReference type="Proteomes" id="UP000723463">
    <property type="component" value="Unassembled WGS sequence"/>
</dbReference>
<feature type="compositionally biased region" description="Polar residues" evidence="1">
    <location>
        <begin position="147"/>
        <end position="160"/>
    </location>
</feature>
<feature type="compositionally biased region" description="Polar residues" evidence="1">
    <location>
        <begin position="168"/>
        <end position="180"/>
    </location>
</feature>
<comment type="caution">
    <text evidence="2">The sequence shown here is derived from an EMBL/GenBank/DDBJ whole genome shotgun (WGS) entry which is preliminary data.</text>
</comment>
<organism evidence="2 3">
    <name type="scientific">Mortierella hygrophila</name>
    <dbReference type="NCBI Taxonomy" id="979708"/>
    <lineage>
        <taxon>Eukaryota</taxon>
        <taxon>Fungi</taxon>
        <taxon>Fungi incertae sedis</taxon>
        <taxon>Mucoromycota</taxon>
        <taxon>Mortierellomycotina</taxon>
        <taxon>Mortierellomycetes</taxon>
        <taxon>Mortierellales</taxon>
        <taxon>Mortierellaceae</taxon>
        <taxon>Mortierella</taxon>
    </lineage>
</organism>
<evidence type="ECO:0000313" key="2">
    <source>
        <dbReference type="EMBL" id="KAF9549937.1"/>
    </source>
</evidence>
<evidence type="ECO:0000256" key="1">
    <source>
        <dbReference type="SAM" id="MobiDB-lite"/>
    </source>
</evidence>
<dbReference type="EMBL" id="JAAAXW010000014">
    <property type="protein sequence ID" value="KAF9549937.1"/>
    <property type="molecule type" value="Genomic_DNA"/>
</dbReference>
<feature type="compositionally biased region" description="Basic residues" evidence="1">
    <location>
        <begin position="103"/>
        <end position="116"/>
    </location>
</feature>
<protein>
    <submittedName>
        <fullName evidence="2">Uncharacterized protein</fullName>
    </submittedName>
</protein>
<gene>
    <name evidence="2" type="ORF">EC957_001997</name>
</gene>